<dbReference type="Proteomes" id="UP000294257">
    <property type="component" value="Unassembled WGS sequence"/>
</dbReference>
<proteinExistence type="predicted"/>
<gene>
    <name evidence="2" type="ORF">EV193_1012</name>
</gene>
<sequence length="190" mass="20740">MDIRDLDRRALDGLREIVTALRDADMAAPTPCAGWTVRDLIEHMNTEHEAISTLILDEPVTLDTDPRRAFGQAVDRWLAAFATDGMPDIDIYLPMLGSRWPADQVLSVHFADMLTHRWDLTTALGRDPELPADLLELALPIATAIPTTGPLRGPIYGAPVPITDTASATDQLVAALGRSPAWTQGRVDQP</sequence>
<dbReference type="EMBL" id="SGWQ01000001">
    <property type="protein sequence ID" value="RZS44128.1"/>
    <property type="molecule type" value="Genomic_DNA"/>
</dbReference>
<dbReference type="OrthoDB" id="5185819at2"/>
<evidence type="ECO:0000313" key="2">
    <source>
        <dbReference type="EMBL" id="RZS44128.1"/>
    </source>
</evidence>
<reference evidence="2 3" key="1">
    <citation type="submission" date="2019-02" db="EMBL/GenBank/DDBJ databases">
        <title>Genomic Encyclopedia of Type Strains, Phase IV (KMG-IV): sequencing the most valuable type-strain genomes for metagenomic binning, comparative biology and taxonomic classification.</title>
        <authorList>
            <person name="Goeker M."/>
        </authorList>
    </citation>
    <scope>NUCLEOTIDE SEQUENCE [LARGE SCALE GENOMIC DNA]</scope>
    <source>
        <strain evidence="2 3">DSM 101727</strain>
    </source>
</reference>
<dbReference type="InterPro" id="IPR024344">
    <property type="entry name" value="MDMPI_metal-binding"/>
</dbReference>
<dbReference type="InterPro" id="IPR034660">
    <property type="entry name" value="DinB/YfiT-like"/>
</dbReference>
<dbReference type="AlphaFoldDB" id="A0A4Q7L3F3"/>
<organism evidence="2 3">
    <name type="scientific">Herbihabitans rhizosphaerae</name>
    <dbReference type="NCBI Taxonomy" id="1872711"/>
    <lineage>
        <taxon>Bacteria</taxon>
        <taxon>Bacillati</taxon>
        <taxon>Actinomycetota</taxon>
        <taxon>Actinomycetes</taxon>
        <taxon>Pseudonocardiales</taxon>
        <taxon>Pseudonocardiaceae</taxon>
        <taxon>Herbihabitans</taxon>
    </lineage>
</organism>
<dbReference type="RefSeq" id="WP_130341858.1">
    <property type="nucleotide sequence ID" value="NZ_SGWQ01000001.1"/>
</dbReference>
<dbReference type="Pfam" id="PF11716">
    <property type="entry name" value="MDMPI_N"/>
    <property type="match status" value="1"/>
</dbReference>
<dbReference type="SUPFAM" id="SSF109854">
    <property type="entry name" value="DinB/YfiT-like putative metalloenzymes"/>
    <property type="match status" value="1"/>
</dbReference>
<dbReference type="NCBIfam" id="TIGR03083">
    <property type="entry name" value="maleylpyruvate isomerase family mycothiol-dependent enzyme"/>
    <property type="match status" value="1"/>
</dbReference>
<dbReference type="NCBIfam" id="TIGR03086">
    <property type="entry name" value="TIGR03086 family metal-binding protein"/>
    <property type="match status" value="1"/>
</dbReference>
<evidence type="ECO:0000313" key="3">
    <source>
        <dbReference type="Proteomes" id="UP000294257"/>
    </source>
</evidence>
<dbReference type="InterPro" id="IPR017517">
    <property type="entry name" value="Maleyloyr_isom"/>
</dbReference>
<name>A0A4Q7L3F3_9PSEU</name>
<dbReference type="Gene3D" id="1.20.120.450">
    <property type="entry name" value="dinb family like domain"/>
    <property type="match status" value="1"/>
</dbReference>
<accession>A0A4Q7L3F3</accession>
<dbReference type="GO" id="GO:0046872">
    <property type="term" value="F:metal ion binding"/>
    <property type="evidence" value="ECO:0007669"/>
    <property type="project" value="InterPro"/>
</dbReference>
<dbReference type="InterPro" id="IPR017520">
    <property type="entry name" value="CHP03086"/>
</dbReference>
<comment type="caution">
    <text evidence="2">The sequence shown here is derived from an EMBL/GenBank/DDBJ whole genome shotgun (WGS) entry which is preliminary data.</text>
</comment>
<feature type="domain" description="Mycothiol-dependent maleylpyruvate isomerase metal-binding" evidence="1">
    <location>
        <begin position="9"/>
        <end position="85"/>
    </location>
</feature>
<protein>
    <submittedName>
        <fullName evidence="2">Uncharacterized protein (TIGR03086 family)</fullName>
    </submittedName>
</protein>
<keyword evidence="3" id="KW-1185">Reference proteome</keyword>
<evidence type="ECO:0000259" key="1">
    <source>
        <dbReference type="Pfam" id="PF11716"/>
    </source>
</evidence>